<dbReference type="Proteomes" id="UP000593571">
    <property type="component" value="Unassembled WGS sequence"/>
</dbReference>
<dbReference type="EMBL" id="JACASE010000014">
    <property type="protein sequence ID" value="KAF6410355.1"/>
    <property type="molecule type" value="Genomic_DNA"/>
</dbReference>
<feature type="region of interest" description="Disordered" evidence="1">
    <location>
        <begin position="55"/>
        <end position="106"/>
    </location>
</feature>
<accession>A0A7J8CHL0</accession>
<evidence type="ECO:0000256" key="1">
    <source>
        <dbReference type="SAM" id="MobiDB-lite"/>
    </source>
</evidence>
<reference evidence="2 3" key="1">
    <citation type="journal article" date="2020" name="Nature">
        <title>Six reference-quality genomes reveal evolution of bat adaptations.</title>
        <authorList>
            <person name="Jebb D."/>
            <person name="Huang Z."/>
            <person name="Pippel M."/>
            <person name="Hughes G.M."/>
            <person name="Lavrichenko K."/>
            <person name="Devanna P."/>
            <person name="Winkler S."/>
            <person name="Jermiin L.S."/>
            <person name="Skirmuntt E.C."/>
            <person name="Katzourakis A."/>
            <person name="Burkitt-Gray L."/>
            <person name="Ray D.A."/>
            <person name="Sullivan K.A.M."/>
            <person name="Roscito J.G."/>
            <person name="Kirilenko B.M."/>
            <person name="Davalos L.M."/>
            <person name="Corthals A.P."/>
            <person name="Power M.L."/>
            <person name="Jones G."/>
            <person name="Ransome R.D."/>
            <person name="Dechmann D.K.N."/>
            <person name="Locatelli A.G."/>
            <person name="Puechmaille S.J."/>
            <person name="Fedrigo O."/>
            <person name="Jarvis E.D."/>
            <person name="Hiller M."/>
            <person name="Vernes S.C."/>
            <person name="Myers E.W."/>
            <person name="Teeling E.C."/>
        </authorList>
    </citation>
    <scope>NUCLEOTIDE SEQUENCE [LARGE SCALE GENOMIC DNA]</scope>
    <source>
        <strain evidence="2">MRouAeg1</strain>
        <tissue evidence="2">Muscle</tissue>
    </source>
</reference>
<feature type="compositionally biased region" description="Low complexity" evidence="1">
    <location>
        <begin position="91"/>
        <end position="104"/>
    </location>
</feature>
<feature type="compositionally biased region" description="Basic and acidic residues" evidence="1">
    <location>
        <begin position="58"/>
        <end position="67"/>
    </location>
</feature>
<keyword evidence="3" id="KW-1185">Reference proteome</keyword>
<protein>
    <submittedName>
        <fullName evidence="2">Uncharacterized protein</fullName>
    </submittedName>
</protein>
<comment type="caution">
    <text evidence="2">The sequence shown here is derived from an EMBL/GenBank/DDBJ whole genome shotgun (WGS) entry which is preliminary data.</text>
</comment>
<organism evidence="2 3">
    <name type="scientific">Rousettus aegyptiacus</name>
    <name type="common">Egyptian fruit bat</name>
    <name type="synonym">Pteropus aegyptiacus</name>
    <dbReference type="NCBI Taxonomy" id="9407"/>
    <lineage>
        <taxon>Eukaryota</taxon>
        <taxon>Metazoa</taxon>
        <taxon>Chordata</taxon>
        <taxon>Craniata</taxon>
        <taxon>Vertebrata</taxon>
        <taxon>Euteleostomi</taxon>
        <taxon>Mammalia</taxon>
        <taxon>Eutheria</taxon>
        <taxon>Laurasiatheria</taxon>
        <taxon>Chiroptera</taxon>
        <taxon>Yinpterochiroptera</taxon>
        <taxon>Pteropodoidea</taxon>
        <taxon>Pteropodidae</taxon>
        <taxon>Rousettinae</taxon>
        <taxon>Rousettus</taxon>
    </lineage>
</organism>
<sequence>MCVCMGGGAGNAPFSFPFGLGNWILTFRAASLTAGVGGGDLSPSLTSLFIVQSGRQATYRDEREEKARRGRKRGKRGGAGRGGRRRGGGRAPAPRGRADGGAAHPARRVAGKVDITALINFAMLRRRDLA</sequence>
<evidence type="ECO:0000313" key="2">
    <source>
        <dbReference type="EMBL" id="KAF6410355.1"/>
    </source>
</evidence>
<proteinExistence type="predicted"/>
<dbReference type="AlphaFoldDB" id="A0A7J8CHL0"/>
<gene>
    <name evidence="2" type="ORF">HJG63_008920</name>
</gene>
<feature type="compositionally biased region" description="Basic residues" evidence="1">
    <location>
        <begin position="68"/>
        <end position="88"/>
    </location>
</feature>
<name>A0A7J8CHL0_ROUAE</name>
<evidence type="ECO:0000313" key="3">
    <source>
        <dbReference type="Proteomes" id="UP000593571"/>
    </source>
</evidence>